<comment type="catalytic activity">
    <reaction evidence="12 13">
        <text>a 2'-deoxyribonucleoside 5'-diphosphate + [thioredoxin]-disulfide + H2O = a ribonucleoside 5'-diphosphate + [thioredoxin]-dithiol</text>
        <dbReference type="Rhea" id="RHEA:23252"/>
        <dbReference type="Rhea" id="RHEA-COMP:10698"/>
        <dbReference type="Rhea" id="RHEA-COMP:10700"/>
        <dbReference type="ChEBI" id="CHEBI:15377"/>
        <dbReference type="ChEBI" id="CHEBI:29950"/>
        <dbReference type="ChEBI" id="CHEBI:50058"/>
        <dbReference type="ChEBI" id="CHEBI:57930"/>
        <dbReference type="ChEBI" id="CHEBI:73316"/>
        <dbReference type="EC" id="1.17.4.1"/>
    </reaction>
</comment>
<evidence type="ECO:0000256" key="11">
    <source>
        <dbReference type="ARBA" id="ARBA00025437"/>
    </source>
</evidence>
<dbReference type="AlphaFoldDB" id="A0A2H0REP2"/>
<keyword evidence="7 13" id="KW-0547">Nucleotide-binding</keyword>
<protein>
    <recommendedName>
        <fullName evidence="4 13">Vitamin B12-dependent ribonucleotide reductase</fullName>
        <ecNumber evidence="3 13">1.17.4.1</ecNumber>
    </recommendedName>
</protein>
<dbReference type="EC" id="1.17.4.1" evidence="3 13"/>
<proteinExistence type="inferred from homology"/>
<dbReference type="Gene3D" id="3.20.70.20">
    <property type="match status" value="1"/>
</dbReference>
<keyword evidence="8 13" id="KW-0560">Oxidoreductase</keyword>
<comment type="function">
    <text evidence="11 13">Catalyzes the reduction of ribonucleotides to deoxyribonucleotides. May function to provide a pool of deoxyribonucleotide precursors for DNA repair during oxygen limitation and/or for immediate growth after restoration of oxygen.</text>
</comment>
<evidence type="ECO:0000259" key="15">
    <source>
        <dbReference type="Pfam" id="PF08471"/>
    </source>
</evidence>
<evidence type="ECO:0000256" key="1">
    <source>
        <dbReference type="ARBA" id="ARBA00001922"/>
    </source>
</evidence>
<dbReference type="Pfam" id="PF12637">
    <property type="entry name" value="TSCPD"/>
    <property type="match status" value="1"/>
</dbReference>
<evidence type="ECO:0000313" key="18">
    <source>
        <dbReference type="Proteomes" id="UP000228767"/>
    </source>
</evidence>
<sequence length="963" mass="105641">MPKTNTTNTKRSSNKTLFGLNASASSFNAGHILNIKRQFTTAGVHPFDEVAWKHVKVTVYNSNGHKEDRELEFPEFWSDSAAQIAGSKYFRGRIGSDERETSAKQMITRVARTMREWGEQGNYFAGKDEAQIFEEELVYILLHQRAAFNSPVWFNVGIHPKPQCSACFILNVEDDMGSILDWITTEGNIFKRGSGAGINLSTIRSSHETLSTGGFSSGPVSFMRGADSVAGMIASGGATRRAAKMVVLNIDHPDSPKFIRAKADEEKKVRALIEQGYNMYDLNNEAWNSIQYQNANNSVRVTDEFMHAVEADESFSTRFIQSGKVAETYSARQLMEDIAKAAWECGDPGMQYDTTINKWHTCPNFGRINASNPCSEYMHVDNSSCNLASINLLSYLNDDNSFDVRDFVHTVDIMILAQDIVVDYSSYPTEAIEKNTHALRQLGLGYANIGSLFMHLGIPYDSEEARNTAAAITALMCGEAYRYSSHIASRLGPYSAYEKNRESTVAVIGMHRDALSRIRESKVFDEKLSSFAKKAWDGALQSVRKAGVRNSQVTVLAPTGTIAFMMDCATTGIEPEFALVKNKNLVGGNTMRIVNSAVPRALANLGYAPDECNAILAHIEEHMTIEGAPGLKDEHLPIFDCAVRPSHGRRSIHWQGHVRMVAATQPFLSGAVSKTFNMPSETTVEEIMEAYIMGWKLGLKAFAVYRDGSKSAQPLTTNATHKKTEKEVVGPVRRYLTATRHSVTHKFSIVGHEGYLTFSTYEDGTLGEVFIKMSKQGSTLSGLLDAFAISVSIALQHGVPLYTLASKFCYMRFEPSGYTENSDIQIATSITDYLFRYLSMRFLNPEELADLGVQAPTLSNMQATGDETALAVRVNEGESDEKVVVGHLKSTSTQLSQGVFTVADASLEISGSGEAGATTVSLEKTKTWASVDAGTFCRACGGMMLQTGTCKTCSQCGSSNGGC</sequence>
<evidence type="ECO:0000256" key="5">
    <source>
        <dbReference type="ARBA" id="ARBA00022628"/>
    </source>
</evidence>
<evidence type="ECO:0000256" key="12">
    <source>
        <dbReference type="ARBA" id="ARBA00047754"/>
    </source>
</evidence>
<evidence type="ECO:0000256" key="4">
    <source>
        <dbReference type="ARBA" id="ARBA00014409"/>
    </source>
</evidence>
<feature type="domain" description="Ribonucleotide reductase class II vitamin B12-dependent N-terminal" evidence="15">
    <location>
        <begin position="67"/>
        <end position="144"/>
    </location>
</feature>
<accession>A0A2H0REP2</accession>
<dbReference type="PANTHER" id="PTHR43371:SF1">
    <property type="entry name" value="RIBONUCLEOSIDE-DIPHOSPHATE REDUCTASE"/>
    <property type="match status" value="1"/>
</dbReference>
<evidence type="ECO:0000259" key="16">
    <source>
        <dbReference type="Pfam" id="PF12637"/>
    </source>
</evidence>
<evidence type="ECO:0000256" key="7">
    <source>
        <dbReference type="ARBA" id="ARBA00022741"/>
    </source>
</evidence>
<dbReference type="InterPro" id="IPR024434">
    <property type="entry name" value="TSCPD_dom"/>
</dbReference>
<comment type="caution">
    <text evidence="17">The sequence shown here is derived from an EMBL/GenBank/DDBJ whole genome shotgun (WGS) entry which is preliminary data.</text>
</comment>
<dbReference type="InterPro" id="IPR050862">
    <property type="entry name" value="RdRp_reductase_class-2"/>
</dbReference>
<organism evidence="17 18">
    <name type="scientific">Candidatus Vogelbacteria bacterium CG10_big_fil_rev_8_21_14_0_10_51_16</name>
    <dbReference type="NCBI Taxonomy" id="1975045"/>
    <lineage>
        <taxon>Bacteria</taxon>
        <taxon>Candidatus Vogeliibacteriota</taxon>
    </lineage>
</organism>
<dbReference type="NCBIfam" id="TIGR02504">
    <property type="entry name" value="NrdJ_Z"/>
    <property type="match status" value="1"/>
</dbReference>
<name>A0A2H0REP2_9BACT</name>
<dbReference type="GO" id="GO:0071897">
    <property type="term" value="P:DNA biosynthetic process"/>
    <property type="evidence" value="ECO:0007669"/>
    <property type="project" value="UniProtKB-KW"/>
</dbReference>
<evidence type="ECO:0000256" key="13">
    <source>
        <dbReference type="RuleBase" id="RU364064"/>
    </source>
</evidence>
<dbReference type="PANTHER" id="PTHR43371">
    <property type="entry name" value="VITAMIN B12-DEPENDENT RIBONUCLEOTIDE REDUCTASE"/>
    <property type="match status" value="1"/>
</dbReference>
<dbReference type="InterPro" id="IPR013344">
    <property type="entry name" value="RNR_NrdJ/NrdZ"/>
</dbReference>
<evidence type="ECO:0000256" key="8">
    <source>
        <dbReference type="ARBA" id="ARBA00023002"/>
    </source>
</evidence>
<gene>
    <name evidence="17" type="ORF">COV10_01850</name>
</gene>
<evidence type="ECO:0000256" key="2">
    <source>
        <dbReference type="ARBA" id="ARBA00007405"/>
    </source>
</evidence>
<dbReference type="GO" id="GO:0031419">
    <property type="term" value="F:cobalamin binding"/>
    <property type="evidence" value="ECO:0007669"/>
    <property type="project" value="UniProtKB-KW"/>
</dbReference>
<evidence type="ECO:0000256" key="6">
    <source>
        <dbReference type="ARBA" id="ARBA00022634"/>
    </source>
</evidence>
<dbReference type="GO" id="GO:0050897">
    <property type="term" value="F:cobalt ion binding"/>
    <property type="evidence" value="ECO:0007669"/>
    <property type="project" value="InterPro"/>
</dbReference>
<dbReference type="GO" id="GO:0004748">
    <property type="term" value="F:ribonucleoside-diphosphate reductase activity, thioredoxin disulfide as acceptor"/>
    <property type="evidence" value="ECO:0007669"/>
    <property type="project" value="UniProtKB-EC"/>
</dbReference>
<dbReference type="PRINTS" id="PR01183">
    <property type="entry name" value="RIBORDTASEM1"/>
</dbReference>
<dbReference type="NCBIfam" id="NF005122">
    <property type="entry name" value="PRK06556.1"/>
    <property type="match status" value="1"/>
</dbReference>
<dbReference type="Proteomes" id="UP000228767">
    <property type="component" value="Unassembled WGS sequence"/>
</dbReference>
<feature type="domain" description="TSCPD" evidence="16">
    <location>
        <begin position="740"/>
        <end position="839"/>
    </location>
</feature>
<dbReference type="InterPro" id="IPR000788">
    <property type="entry name" value="RNR_lg_C"/>
</dbReference>
<keyword evidence="5 13" id="KW-0846">Cobalamin</keyword>
<keyword evidence="9" id="KW-1015">Disulfide bond</keyword>
<dbReference type="GO" id="GO:0000166">
    <property type="term" value="F:nucleotide binding"/>
    <property type="evidence" value="ECO:0007669"/>
    <property type="project" value="UniProtKB-KW"/>
</dbReference>
<dbReference type="SUPFAM" id="SSF51998">
    <property type="entry name" value="PFL-like glycyl radical enzymes"/>
    <property type="match status" value="1"/>
</dbReference>
<dbReference type="InterPro" id="IPR013678">
    <property type="entry name" value="RNR_2_N"/>
</dbReference>
<keyword evidence="6 13" id="KW-0237">DNA synthesis</keyword>
<dbReference type="CDD" id="cd02888">
    <property type="entry name" value="RNR_II_dimer"/>
    <property type="match status" value="1"/>
</dbReference>
<comment type="similarity">
    <text evidence="2 13">Belongs to the ribonucleoside diphosphate reductase class-2 family.</text>
</comment>
<dbReference type="EMBL" id="PCYI01000013">
    <property type="protein sequence ID" value="PIR44988.1"/>
    <property type="molecule type" value="Genomic_DNA"/>
</dbReference>
<evidence type="ECO:0000256" key="10">
    <source>
        <dbReference type="ARBA" id="ARBA00023285"/>
    </source>
</evidence>
<dbReference type="Pfam" id="PF02867">
    <property type="entry name" value="Ribonuc_red_lgC"/>
    <property type="match status" value="1"/>
</dbReference>
<reference evidence="17 18" key="1">
    <citation type="submission" date="2017-09" db="EMBL/GenBank/DDBJ databases">
        <title>Depth-based differentiation of microbial function through sediment-hosted aquifers and enrichment of novel symbionts in the deep terrestrial subsurface.</title>
        <authorList>
            <person name="Probst A.J."/>
            <person name="Ladd B."/>
            <person name="Jarett J.K."/>
            <person name="Geller-Mcgrath D.E."/>
            <person name="Sieber C.M."/>
            <person name="Emerson J.B."/>
            <person name="Anantharaman K."/>
            <person name="Thomas B.C."/>
            <person name="Malmstrom R."/>
            <person name="Stieglmeier M."/>
            <person name="Klingl A."/>
            <person name="Woyke T."/>
            <person name="Ryan C.M."/>
            <person name="Banfield J.F."/>
        </authorList>
    </citation>
    <scope>NUCLEOTIDE SEQUENCE [LARGE SCALE GENOMIC DNA]</scope>
    <source>
        <strain evidence="17">CG10_big_fil_rev_8_21_14_0_10_51_16</strain>
    </source>
</reference>
<feature type="domain" description="Ribonucleotide reductase large subunit C-terminal" evidence="14">
    <location>
        <begin position="165"/>
        <end position="705"/>
    </location>
</feature>
<evidence type="ECO:0000256" key="9">
    <source>
        <dbReference type="ARBA" id="ARBA00023157"/>
    </source>
</evidence>
<evidence type="ECO:0000313" key="17">
    <source>
        <dbReference type="EMBL" id="PIR44988.1"/>
    </source>
</evidence>
<comment type="cofactor">
    <cofactor evidence="1 13">
        <name>adenosylcob(III)alamin</name>
        <dbReference type="ChEBI" id="CHEBI:18408"/>
    </cofactor>
</comment>
<dbReference type="Pfam" id="PF08471">
    <property type="entry name" value="Ribonuc_red_2_N"/>
    <property type="match status" value="1"/>
</dbReference>
<evidence type="ECO:0000256" key="3">
    <source>
        <dbReference type="ARBA" id="ARBA00012274"/>
    </source>
</evidence>
<evidence type="ECO:0000259" key="14">
    <source>
        <dbReference type="Pfam" id="PF02867"/>
    </source>
</evidence>
<keyword evidence="10 13" id="KW-0170">Cobalt</keyword>